<dbReference type="EMBL" id="FJOG01000006">
    <property type="protein sequence ID" value="CZR55530.1"/>
    <property type="molecule type" value="Genomic_DNA"/>
</dbReference>
<gene>
    <name evidence="2" type="ORF">PAC_05418</name>
</gene>
<accession>A0A1L7WRY0</accession>
<dbReference type="AlphaFoldDB" id="A0A1L7WRY0"/>
<protein>
    <recommendedName>
        <fullName evidence="1">BTB domain-containing protein</fullName>
    </recommendedName>
</protein>
<proteinExistence type="predicted"/>
<dbReference type="Gene3D" id="3.30.710.10">
    <property type="entry name" value="Potassium Channel Kv1.1, Chain A"/>
    <property type="match status" value="1"/>
</dbReference>
<dbReference type="InterPro" id="IPR000210">
    <property type="entry name" value="BTB/POZ_dom"/>
</dbReference>
<name>A0A1L7WRY0_9HELO</name>
<dbReference type="OrthoDB" id="2129688at2759"/>
<organism evidence="2 3">
    <name type="scientific">Phialocephala subalpina</name>
    <dbReference type="NCBI Taxonomy" id="576137"/>
    <lineage>
        <taxon>Eukaryota</taxon>
        <taxon>Fungi</taxon>
        <taxon>Dikarya</taxon>
        <taxon>Ascomycota</taxon>
        <taxon>Pezizomycotina</taxon>
        <taxon>Leotiomycetes</taxon>
        <taxon>Helotiales</taxon>
        <taxon>Mollisiaceae</taxon>
        <taxon>Phialocephala</taxon>
        <taxon>Phialocephala fortinii species complex</taxon>
    </lineage>
</organism>
<dbReference type="SUPFAM" id="SSF54695">
    <property type="entry name" value="POZ domain"/>
    <property type="match status" value="1"/>
</dbReference>
<dbReference type="Proteomes" id="UP000184330">
    <property type="component" value="Unassembled WGS sequence"/>
</dbReference>
<feature type="domain" description="BTB" evidence="1">
    <location>
        <begin position="13"/>
        <end position="44"/>
    </location>
</feature>
<reference evidence="2 3" key="1">
    <citation type="submission" date="2016-03" db="EMBL/GenBank/DDBJ databases">
        <authorList>
            <person name="Ploux O."/>
        </authorList>
    </citation>
    <scope>NUCLEOTIDE SEQUENCE [LARGE SCALE GENOMIC DNA]</scope>
    <source>
        <strain evidence="2 3">UAMH 11012</strain>
    </source>
</reference>
<keyword evidence="3" id="KW-1185">Reference proteome</keyword>
<dbReference type="PROSITE" id="PS50097">
    <property type="entry name" value="BTB"/>
    <property type="match status" value="1"/>
</dbReference>
<evidence type="ECO:0000313" key="2">
    <source>
        <dbReference type="EMBL" id="CZR55530.1"/>
    </source>
</evidence>
<evidence type="ECO:0000313" key="3">
    <source>
        <dbReference type="Proteomes" id="UP000184330"/>
    </source>
</evidence>
<dbReference type="InterPro" id="IPR011333">
    <property type="entry name" value="SKP1/BTB/POZ_sf"/>
</dbReference>
<evidence type="ECO:0000259" key="1">
    <source>
        <dbReference type="PROSITE" id="PS50097"/>
    </source>
</evidence>
<sequence>MAPIFFTAQGLPLDTRLIVLGQEYHVHSAILKMHSAFFNAFLDSPDKIEHVAKKWKLNKRNGGGFIYEWVSIIENDGIGWSLMAEEAATAQGLDTDLTQFKQDKQKAIHAFDNILRAIHTINFSRCWRWQTTRGALRVTVLNCQEMLDHAIRLRHADMFRECIVYLAGNWDKIHVFDNSKLDIKVRLIIAKARDGIQKKIDAAKGELEDKIFRCPNHLYPLLIMNVVNDLVIREGSNSPGIFRASMQEFEKYYAPPYLQCVWHLSNVIRHKLLVNNLKFMRNDLLPGEDLYDNFFLCAEVDEKDFPWDPLQKDW</sequence>